<evidence type="ECO:0000313" key="1">
    <source>
        <dbReference type="EMBL" id="CAG9950792.1"/>
    </source>
</evidence>
<dbReference type="EMBL" id="CADEHS020000197">
    <property type="protein sequence ID" value="CAG9950792.1"/>
    <property type="molecule type" value="Genomic_DNA"/>
</dbReference>
<dbReference type="Proteomes" id="UP000836387">
    <property type="component" value="Unassembled WGS sequence"/>
</dbReference>
<gene>
    <name evidence="1" type="ORF">CRV2_00018971</name>
</gene>
<accession>A0ACA9UDB9</accession>
<protein>
    <submittedName>
        <fullName evidence="1">Uncharacterized protein</fullName>
    </submittedName>
</protein>
<sequence>MPGEIICISCGEFGHKSPDCNRTPLNSTDRSYLKAFVFPAKQKYHEGRRPPQGTIYVQSAQLYYRSFVQDEEDPSHISNFPETPDTNGGGRPMTAYNPPVGAASLSIAFSDGREVSDVIAKREADPVPPRRMTPHAAESYSLSVEEPLSGNLSENQISENGLIALMFANEIRDYDPTALVFPMDINSNRGFVNPEITRLKEKASRGATQLKEIVAREGQGSFDWLDLAHRIRVPTSLVDLWQISPEGARMFRKFSARKATQTKAKVVPPGQRAAKRSRLAQASSVEAEAKPRPPVIQVHSTELGSPKAFRINVAIGFGRGRERRYALPPNASQADQGSDCNMISFSPVSQFKMPTRTLASVGFKGLELLTADGKHTPVENFVEVQVATMGIKKDIWMIVRRKMDAGDKPAVLLGQPWLYAVDAVFRIRRGEIEIGDVSRGDCRCVIQGPTLVSSKTQKLILSPQLPSTKVNSRDSIDVQPPSAASSGGKDSEFEDESDDDIEEIGSGNSGN</sequence>
<organism evidence="1 2">
    <name type="scientific">Clonostachys rosea f. rosea IK726</name>
    <dbReference type="NCBI Taxonomy" id="1349383"/>
    <lineage>
        <taxon>Eukaryota</taxon>
        <taxon>Fungi</taxon>
        <taxon>Dikarya</taxon>
        <taxon>Ascomycota</taxon>
        <taxon>Pezizomycotina</taxon>
        <taxon>Sordariomycetes</taxon>
        <taxon>Hypocreomycetidae</taxon>
        <taxon>Hypocreales</taxon>
        <taxon>Bionectriaceae</taxon>
        <taxon>Clonostachys</taxon>
    </lineage>
</organism>
<evidence type="ECO:0000313" key="2">
    <source>
        <dbReference type="Proteomes" id="UP000836387"/>
    </source>
</evidence>
<reference evidence="1" key="1">
    <citation type="submission" date="2020-04" db="EMBL/GenBank/DDBJ databases">
        <authorList>
            <person name="Broberg M."/>
        </authorList>
    </citation>
    <scope>NUCLEOTIDE SEQUENCE</scope>
</reference>
<reference evidence="1" key="2">
    <citation type="submission" date="2021-10" db="EMBL/GenBank/DDBJ databases">
        <authorList>
            <person name="Piombo E."/>
        </authorList>
    </citation>
    <scope>NUCLEOTIDE SEQUENCE</scope>
</reference>
<keyword evidence="2" id="KW-1185">Reference proteome</keyword>
<proteinExistence type="predicted"/>
<name>A0ACA9UDB9_BIOOC</name>
<comment type="caution">
    <text evidence="1">The sequence shown here is derived from an EMBL/GenBank/DDBJ whole genome shotgun (WGS) entry which is preliminary data.</text>
</comment>